<name>A0ABR2M413_9ASPA</name>
<dbReference type="EMBL" id="JBBWWR010000012">
    <property type="protein sequence ID" value="KAK8958847.1"/>
    <property type="molecule type" value="Genomic_DNA"/>
</dbReference>
<dbReference type="Proteomes" id="UP001412067">
    <property type="component" value="Unassembled WGS sequence"/>
</dbReference>
<gene>
    <name evidence="1" type="ORF">KSP40_PGU005821</name>
</gene>
<sequence>MVMRCILTTRRPLDDWKRTSIFSLIFKSNETLCKLIVDSGSCFNVPMPKRVL</sequence>
<proteinExistence type="predicted"/>
<accession>A0ABR2M413</accession>
<comment type="caution">
    <text evidence="1">The sequence shown here is derived from an EMBL/GenBank/DDBJ whole genome shotgun (WGS) entry which is preliminary data.</text>
</comment>
<protein>
    <submittedName>
        <fullName evidence="1">Uncharacterized protein</fullName>
    </submittedName>
</protein>
<keyword evidence="2" id="KW-1185">Reference proteome</keyword>
<organism evidence="1 2">
    <name type="scientific">Platanthera guangdongensis</name>
    <dbReference type="NCBI Taxonomy" id="2320717"/>
    <lineage>
        <taxon>Eukaryota</taxon>
        <taxon>Viridiplantae</taxon>
        <taxon>Streptophyta</taxon>
        <taxon>Embryophyta</taxon>
        <taxon>Tracheophyta</taxon>
        <taxon>Spermatophyta</taxon>
        <taxon>Magnoliopsida</taxon>
        <taxon>Liliopsida</taxon>
        <taxon>Asparagales</taxon>
        <taxon>Orchidaceae</taxon>
        <taxon>Orchidoideae</taxon>
        <taxon>Orchideae</taxon>
        <taxon>Orchidinae</taxon>
        <taxon>Platanthera</taxon>
    </lineage>
</organism>
<reference evidence="1 2" key="1">
    <citation type="journal article" date="2022" name="Nat. Plants">
        <title>Genomes of leafy and leafless Platanthera orchids illuminate the evolution of mycoheterotrophy.</title>
        <authorList>
            <person name="Li M.H."/>
            <person name="Liu K.W."/>
            <person name="Li Z."/>
            <person name="Lu H.C."/>
            <person name="Ye Q.L."/>
            <person name="Zhang D."/>
            <person name="Wang J.Y."/>
            <person name="Li Y.F."/>
            <person name="Zhong Z.M."/>
            <person name="Liu X."/>
            <person name="Yu X."/>
            <person name="Liu D.K."/>
            <person name="Tu X.D."/>
            <person name="Liu B."/>
            <person name="Hao Y."/>
            <person name="Liao X.Y."/>
            <person name="Jiang Y.T."/>
            <person name="Sun W.H."/>
            <person name="Chen J."/>
            <person name="Chen Y.Q."/>
            <person name="Ai Y."/>
            <person name="Zhai J.W."/>
            <person name="Wu S.S."/>
            <person name="Zhou Z."/>
            <person name="Hsiao Y.Y."/>
            <person name="Wu W.L."/>
            <person name="Chen Y.Y."/>
            <person name="Lin Y.F."/>
            <person name="Hsu J.L."/>
            <person name="Li C.Y."/>
            <person name="Wang Z.W."/>
            <person name="Zhao X."/>
            <person name="Zhong W.Y."/>
            <person name="Ma X.K."/>
            <person name="Ma L."/>
            <person name="Huang J."/>
            <person name="Chen G.Z."/>
            <person name="Huang M.Z."/>
            <person name="Huang L."/>
            <person name="Peng D.H."/>
            <person name="Luo Y.B."/>
            <person name="Zou S.Q."/>
            <person name="Chen S.P."/>
            <person name="Lan S."/>
            <person name="Tsai W.C."/>
            <person name="Van de Peer Y."/>
            <person name="Liu Z.J."/>
        </authorList>
    </citation>
    <scope>NUCLEOTIDE SEQUENCE [LARGE SCALE GENOMIC DNA]</scope>
    <source>
        <strain evidence="1">Lor288</strain>
    </source>
</reference>
<evidence type="ECO:0000313" key="1">
    <source>
        <dbReference type="EMBL" id="KAK8958847.1"/>
    </source>
</evidence>
<evidence type="ECO:0000313" key="2">
    <source>
        <dbReference type="Proteomes" id="UP001412067"/>
    </source>
</evidence>